<comment type="caution">
    <text evidence="1">The sequence shown here is derived from an EMBL/GenBank/DDBJ whole genome shotgun (WGS) entry which is preliminary data.</text>
</comment>
<gene>
    <name evidence="1" type="ORF">S06H3_64005</name>
</gene>
<dbReference type="AlphaFoldDB" id="X1NZ65"/>
<sequence>MGNMKWVLEGKGFWQDSRGRGLTELVGQIIRDAFIVGESMKYGIVISFEHLEYFRM</sequence>
<name>X1NZ65_9ZZZZ</name>
<accession>X1NZ65</accession>
<reference evidence="1" key="1">
    <citation type="journal article" date="2014" name="Front. Microbiol.">
        <title>High frequency of phylogenetically diverse reductive dehalogenase-homologous genes in deep subseafloor sedimentary metagenomes.</title>
        <authorList>
            <person name="Kawai M."/>
            <person name="Futagami T."/>
            <person name="Toyoda A."/>
            <person name="Takaki Y."/>
            <person name="Nishi S."/>
            <person name="Hori S."/>
            <person name="Arai W."/>
            <person name="Tsubouchi T."/>
            <person name="Morono Y."/>
            <person name="Uchiyama I."/>
            <person name="Ito T."/>
            <person name="Fujiyama A."/>
            <person name="Inagaki F."/>
            <person name="Takami H."/>
        </authorList>
    </citation>
    <scope>NUCLEOTIDE SEQUENCE</scope>
    <source>
        <strain evidence="1">Expedition CK06-06</strain>
    </source>
</reference>
<protein>
    <submittedName>
        <fullName evidence="1">Uncharacterized protein</fullName>
    </submittedName>
</protein>
<evidence type="ECO:0000313" key="1">
    <source>
        <dbReference type="EMBL" id="GAI49357.1"/>
    </source>
</evidence>
<feature type="non-terminal residue" evidence="1">
    <location>
        <position position="56"/>
    </location>
</feature>
<dbReference type="EMBL" id="BARV01042616">
    <property type="protein sequence ID" value="GAI49357.1"/>
    <property type="molecule type" value="Genomic_DNA"/>
</dbReference>
<organism evidence="1">
    <name type="scientific">marine sediment metagenome</name>
    <dbReference type="NCBI Taxonomy" id="412755"/>
    <lineage>
        <taxon>unclassified sequences</taxon>
        <taxon>metagenomes</taxon>
        <taxon>ecological metagenomes</taxon>
    </lineage>
</organism>
<proteinExistence type="predicted"/>